<accession>A0A975GGZ1</accession>
<evidence type="ECO:0000313" key="3">
    <source>
        <dbReference type="Proteomes" id="UP000663720"/>
    </source>
</evidence>
<name>A0A975GGZ1_9BACT</name>
<sequence length="76" mass="8634">MRGCQFWKHRTGAGARNDDMDNTCELLINGVSDRKPKMLTGFDQKVRVMEGMLRFRSPQTNAPDLPGPRKIIPCQT</sequence>
<proteinExistence type="predicted"/>
<evidence type="ECO:0000313" key="2">
    <source>
        <dbReference type="EMBL" id="QTA80850.1"/>
    </source>
</evidence>
<protein>
    <submittedName>
        <fullName evidence="2">Uncharacterized protein</fullName>
    </submittedName>
</protein>
<keyword evidence="3" id="KW-1185">Reference proteome</keyword>
<dbReference type="AlphaFoldDB" id="A0A975GGZ1"/>
<gene>
    <name evidence="2" type="ORF">dnl_31630</name>
</gene>
<evidence type="ECO:0000256" key="1">
    <source>
        <dbReference type="SAM" id="MobiDB-lite"/>
    </source>
</evidence>
<dbReference type="Proteomes" id="UP000663720">
    <property type="component" value="Chromosome"/>
</dbReference>
<organism evidence="2 3">
    <name type="scientific">Desulfonema limicola</name>
    <dbReference type="NCBI Taxonomy" id="45656"/>
    <lineage>
        <taxon>Bacteria</taxon>
        <taxon>Pseudomonadati</taxon>
        <taxon>Thermodesulfobacteriota</taxon>
        <taxon>Desulfobacteria</taxon>
        <taxon>Desulfobacterales</taxon>
        <taxon>Desulfococcaceae</taxon>
        <taxon>Desulfonema</taxon>
    </lineage>
</organism>
<feature type="region of interest" description="Disordered" evidence="1">
    <location>
        <begin position="57"/>
        <end position="76"/>
    </location>
</feature>
<dbReference type="KEGG" id="dli:dnl_31630"/>
<dbReference type="RefSeq" id="WP_207692416.1">
    <property type="nucleotide sequence ID" value="NZ_CP061799.1"/>
</dbReference>
<reference evidence="2" key="1">
    <citation type="journal article" date="2021" name="Microb. Physiol.">
        <title>Proteogenomic Insights into the Physiology of Marine, Sulfate-Reducing, Filamentous Desulfonema limicola and Desulfonema magnum.</title>
        <authorList>
            <person name="Schnaars V."/>
            <person name="Wohlbrand L."/>
            <person name="Scheve S."/>
            <person name="Hinrichs C."/>
            <person name="Reinhardt R."/>
            <person name="Rabus R."/>
        </authorList>
    </citation>
    <scope>NUCLEOTIDE SEQUENCE</scope>
    <source>
        <strain evidence="2">5ac10</strain>
    </source>
</reference>
<dbReference type="EMBL" id="CP061799">
    <property type="protein sequence ID" value="QTA80850.1"/>
    <property type="molecule type" value="Genomic_DNA"/>
</dbReference>